<reference evidence="1" key="1">
    <citation type="submission" date="2023-05" db="EMBL/GenBank/DDBJ databases">
        <authorList>
            <person name="Stuckert A."/>
        </authorList>
    </citation>
    <scope>NUCLEOTIDE SEQUENCE</scope>
</reference>
<dbReference type="EMBL" id="CATNWA010014933">
    <property type="protein sequence ID" value="CAI9577661.1"/>
    <property type="molecule type" value="Genomic_DNA"/>
</dbReference>
<dbReference type="Proteomes" id="UP001162483">
    <property type="component" value="Unassembled WGS sequence"/>
</dbReference>
<protein>
    <submittedName>
        <fullName evidence="1">Uncharacterized protein</fullName>
    </submittedName>
</protein>
<gene>
    <name evidence="1" type="ORF">SPARVUS_LOCUS8753288</name>
</gene>
<evidence type="ECO:0000313" key="1">
    <source>
        <dbReference type="EMBL" id="CAI9577661.1"/>
    </source>
</evidence>
<organism evidence="1 2">
    <name type="scientific">Staurois parvus</name>
    <dbReference type="NCBI Taxonomy" id="386267"/>
    <lineage>
        <taxon>Eukaryota</taxon>
        <taxon>Metazoa</taxon>
        <taxon>Chordata</taxon>
        <taxon>Craniata</taxon>
        <taxon>Vertebrata</taxon>
        <taxon>Euteleostomi</taxon>
        <taxon>Amphibia</taxon>
        <taxon>Batrachia</taxon>
        <taxon>Anura</taxon>
        <taxon>Neobatrachia</taxon>
        <taxon>Ranoidea</taxon>
        <taxon>Ranidae</taxon>
        <taxon>Staurois</taxon>
    </lineage>
</organism>
<sequence>MDTDSWHCWGYTDHQGTLIISALMITFSVAAQEERNADNWHFPVYMCLAVI</sequence>
<accession>A0ABN9DYF8</accession>
<proteinExistence type="predicted"/>
<comment type="caution">
    <text evidence="1">The sequence shown here is derived from an EMBL/GenBank/DDBJ whole genome shotgun (WGS) entry which is preliminary data.</text>
</comment>
<evidence type="ECO:0000313" key="2">
    <source>
        <dbReference type="Proteomes" id="UP001162483"/>
    </source>
</evidence>
<feature type="non-terminal residue" evidence="1">
    <location>
        <position position="51"/>
    </location>
</feature>
<name>A0ABN9DYF8_9NEOB</name>
<keyword evidence="2" id="KW-1185">Reference proteome</keyword>